<evidence type="ECO:0000313" key="4">
    <source>
        <dbReference type="Proteomes" id="UP000674084"/>
    </source>
</evidence>
<organism evidence="3 4">
    <name type="scientific">Saccharopolyspora endophytica</name>
    <dbReference type="NCBI Taxonomy" id="543886"/>
    <lineage>
        <taxon>Bacteria</taxon>
        <taxon>Bacillati</taxon>
        <taxon>Actinomycetota</taxon>
        <taxon>Actinomycetes</taxon>
        <taxon>Pseudonocardiales</taxon>
        <taxon>Pseudonocardiaceae</taxon>
        <taxon>Saccharopolyspora</taxon>
    </lineage>
</organism>
<dbReference type="EMBL" id="JAGPXE010000002">
    <property type="protein sequence ID" value="MBQ0923539.1"/>
    <property type="molecule type" value="Genomic_DNA"/>
</dbReference>
<keyword evidence="2" id="KW-1133">Transmembrane helix</keyword>
<comment type="caution">
    <text evidence="3">The sequence shown here is derived from an EMBL/GenBank/DDBJ whole genome shotgun (WGS) entry which is preliminary data.</text>
</comment>
<feature type="transmembrane region" description="Helical" evidence="2">
    <location>
        <begin position="24"/>
        <end position="45"/>
    </location>
</feature>
<sequence>MLAAVLAALSGACLVVGWLLEQIVLVYAALGLSTLGLLLVLAAALRRGRSDVPESLVADEPSTSVVDGTEEPGDTEVAGEESDSSSQLTREIFVERANGDRLDSDATVYVLQRRKRFHTADCRLVRGKQAQELTLVEAREEDFTACSVCVEVGAAALLSEQR</sequence>
<dbReference type="Proteomes" id="UP000674084">
    <property type="component" value="Unassembled WGS sequence"/>
</dbReference>
<dbReference type="RefSeq" id="WP_210968981.1">
    <property type="nucleotide sequence ID" value="NZ_JAGPXE010000002.1"/>
</dbReference>
<evidence type="ECO:0000313" key="3">
    <source>
        <dbReference type="EMBL" id="MBQ0923539.1"/>
    </source>
</evidence>
<accession>A0ABS5DB70</accession>
<feature type="compositionally biased region" description="Acidic residues" evidence="1">
    <location>
        <begin position="68"/>
        <end position="83"/>
    </location>
</feature>
<gene>
    <name evidence="3" type="ORF">KBO27_06265</name>
</gene>
<keyword evidence="2" id="KW-0472">Membrane</keyword>
<keyword evidence="2" id="KW-0812">Transmembrane</keyword>
<evidence type="ECO:0000256" key="2">
    <source>
        <dbReference type="SAM" id="Phobius"/>
    </source>
</evidence>
<reference evidence="3 4" key="1">
    <citation type="submission" date="2021-04" db="EMBL/GenBank/DDBJ databases">
        <title>Whole-genome sequencing of Saccharopolyspora endophytica KCTC 19397.</title>
        <authorList>
            <person name="Ay H."/>
            <person name="Saygin H."/>
            <person name="Sahin N."/>
        </authorList>
    </citation>
    <scope>NUCLEOTIDE SEQUENCE [LARGE SCALE GENOMIC DNA]</scope>
    <source>
        <strain evidence="3 4">KCTC 19397</strain>
    </source>
</reference>
<evidence type="ECO:0000256" key="1">
    <source>
        <dbReference type="SAM" id="MobiDB-lite"/>
    </source>
</evidence>
<protein>
    <submittedName>
        <fullName evidence="3">Uncharacterized protein</fullName>
    </submittedName>
</protein>
<proteinExistence type="predicted"/>
<name>A0ABS5DB70_9PSEU</name>
<keyword evidence="4" id="KW-1185">Reference proteome</keyword>
<feature type="region of interest" description="Disordered" evidence="1">
    <location>
        <begin position="55"/>
        <end position="88"/>
    </location>
</feature>